<feature type="region of interest" description="Disordered" evidence="2">
    <location>
        <begin position="256"/>
        <end position="309"/>
    </location>
</feature>
<evidence type="ECO:0000256" key="1">
    <source>
        <dbReference type="SAM" id="Coils"/>
    </source>
</evidence>
<gene>
    <name evidence="4" type="ORF">PBS003_LOCUS8526</name>
</gene>
<organism evidence="4 5">
    <name type="scientific">Peronospora belbahrii</name>
    <dbReference type="NCBI Taxonomy" id="622444"/>
    <lineage>
        <taxon>Eukaryota</taxon>
        <taxon>Sar</taxon>
        <taxon>Stramenopiles</taxon>
        <taxon>Oomycota</taxon>
        <taxon>Peronosporomycetes</taxon>
        <taxon>Peronosporales</taxon>
        <taxon>Peronosporaceae</taxon>
        <taxon>Peronospora</taxon>
    </lineage>
</organism>
<dbReference type="SMART" id="SM00240">
    <property type="entry name" value="FHA"/>
    <property type="match status" value="1"/>
</dbReference>
<accession>A0AAU9L4M7</accession>
<dbReference type="Pfam" id="PF00498">
    <property type="entry name" value="FHA"/>
    <property type="match status" value="1"/>
</dbReference>
<dbReference type="Proteomes" id="UP001160483">
    <property type="component" value="Unassembled WGS sequence"/>
</dbReference>
<keyword evidence="1" id="KW-0175">Coiled coil</keyword>
<dbReference type="SUPFAM" id="SSF49879">
    <property type="entry name" value="SMAD/FHA domain"/>
    <property type="match status" value="1"/>
</dbReference>
<feature type="domain" description="FHA" evidence="3">
    <location>
        <begin position="39"/>
        <end position="94"/>
    </location>
</feature>
<feature type="compositionally biased region" description="Basic residues" evidence="2">
    <location>
        <begin position="296"/>
        <end position="305"/>
    </location>
</feature>
<protein>
    <recommendedName>
        <fullName evidence="3">FHA domain-containing protein</fullName>
    </recommendedName>
</protein>
<evidence type="ECO:0000313" key="5">
    <source>
        <dbReference type="Proteomes" id="UP001160483"/>
    </source>
</evidence>
<evidence type="ECO:0000256" key="2">
    <source>
        <dbReference type="SAM" id="MobiDB-lite"/>
    </source>
</evidence>
<evidence type="ECO:0000313" key="4">
    <source>
        <dbReference type="EMBL" id="CAH0481926.1"/>
    </source>
</evidence>
<proteinExistence type="predicted"/>
<dbReference type="InterPro" id="IPR008984">
    <property type="entry name" value="SMAD_FHA_dom_sf"/>
</dbReference>
<sequence>MVKPLPYCFQLEATRGPHTGSTYCYCSLSFIKAFTVHRLSIGRKKCCWLRLPKDLEVSSIHAEFHLVTAVENDTKLVFCDAKSTNGTKVNGKLLKAQVNYPLRNGDLITMGRTSLRFVHVRHGQPCGENRIDSVASASMIPTHSASSFSLSLLEAQMVVDLDKKEGENRAALALHSSTSRAFSRTTDCGELKPVKDVVVISGGICTSTKEEHDNVKGRTTEIFGERQAHFNECIGGRAVTTAANVAVPLKGPVNSNDVGTKTRKRSNAGSGVTRATKLCKTKAGDIGDDSTEAAPKAKKPRKRRRADNGEDLMLALTGSSTMGKEQQTDLQLAMTNKKIVELDEKMAKMAKQRINLVKTLSRLEKTKEKLQKSQVLPPAKVLQFLDRETAFSVIFPSNRQAHVFDQCVNKKKMERSSAVATRYAPSRWSTFDHSVDYGKEKHAELAAVAAISMWKRASQQLFGLQRDLLLYRNSVLQTFVADDEDAGSSVNMENGCNLDNKDTDAMSKCEEEYDGNSKLTCVPSDIVLERIQNYLEVPDVVKRVFPNWHRDLTFLRSQSAKEIKLALEAMENAQAGANVLMVTNKEIDNKEGCREGTRSDHFVTSCYALLDREEERLACNFMAQVMTQLIAEKSKDLNVKEVELKQVTTSSVDSRKGNCQERVQHCIVDVSESEIEEEPYIPACEELPKAVTAYCYD</sequence>
<dbReference type="PROSITE" id="PS50006">
    <property type="entry name" value="FHA_DOMAIN"/>
    <property type="match status" value="1"/>
</dbReference>
<reference evidence="4" key="1">
    <citation type="submission" date="2021-11" db="EMBL/GenBank/DDBJ databases">
        <authorList>
            <person name="Islam A."/>
            <person name="Islam S."/>
            <person name="Flora M.S."/>
            <person name="Rahman M."/>
            <person name="Ziaur R.M."/>
            <person name="Epstein J.H."/>
            <person name="Hassan M."/>
            <person name="Klassen M."/>
            <person name="Woodard K."/>
            <person name="Webb A."/>
            <person name="Webby R.J."/>
            <person name="El Zowalaty M.E."/>
        </authorList>
    </citation>
    <scope>NUCLEOTIDE SEQUENCE</scope>
    <source>
        <strain evidence="4">Pbs3</strain>
    </source>
</reference>
<dbReference type="Gene3D" id="2.60.200.20">
    <property type="match status" value="1"/>
</dbReference>
<name>A0AAU9L4M7_9STRA</name>
<dbReference type="InterPro" id="IPR000253">
    <property type="entry name" value="FHA_dom"/>
</dbReference>
<feature type="coiled-coil region" evidence="1">
    <location>
        <begin position="332"/>
        <end position="373"/>
    </location>
</feature>
<comment type="caution">
    <text evidence="4">The sequence shown here is derived from an EMBL/GenBank/DDBJ whole genome shotgun (WGS) entry which is preliminary data.</text>
</comment>
<dbReference type="EMBL" id="CAKKTJ010000331">
    <property type="protein sequence ID" value="CAH0481926.1"/>
    <property type="molecule type" value="Genomic_DNA"/>
</dbReference>
<dbReference type="CDD" id="cd00060">
    <property type="entry name" value="FHA"/>
    <property type="match status" value="1"/>
</dbReference>
<dbReference type="AlphaFoldDB" id="A0AAU9L4M7"/>
<evidence type="ECO:0000259" key="3">
    <source>
        <dbReference type="PROSITE" id="PS50006"/>
    </source>
</evidence>